<dbReference type="Pfam" id="PF01266">
    <property type="entry name" value="DAO"/>
    <property type="match status" value="1"/>
</dbReference>
<organism evidence="7 8">
    <name type="scientific">Cladosporium halotolerans</name>
    <dbReference type="NCBI Taxonomy" id="1052096"/>
    <lineage>
        <taxon>Eukaryota</taxon>
        <taxon>Fungi</taxon>
        <taxon>Dikarya</taxon>
        <taxon>Ascomycota</taxon>
        <taxon>Pezizomycotina</taxon>
        <taxon>Dothideomycetes</taxon>
        <taxon>Dothideomycetidae</taxon>
        <taxon>Cladosporiales</taxon>
        <taxon>Cladosporiaceae</taxon>
        <taxon>Cladosporium</taxon>
    </lineage>
</organism>
<dbReference type="InterPro" id="IPR006076">
    <property type="entry name" value="FAD-dep_OxRdtase"/>
</dbReference>
<gene>
    <name evidence="7" type="ORF">WHR41_04095</name>
</gene>
<evidence type="ECO:0000256" key="5">
    <source>
        <dbReference type="ARBA" id="ARBA00023002"/>
    </source>
</evidence>
<dbReference type="Gene3D" id="3.50.50.60">
    <property type="entry name" value="FAD/NAD(P)-binding domain"/>
    <property type="match status" value="1"/>
</dbReference>
<dbReference type="Gene3D" id="3.30.9.10">
    <property type="entry name" value="D-Amino Acid Oxidase, subunit A, domain 2"/>
    <property type="match status" value="1"/>
</dbReference>
<dbReference type="SUPFAM" id="SSF51905">
    <property type="entry name" value="FAD/NAD(P)-binding domain"/>
    <property type="match status" value="1"/>
</dbReference>
<dbReference type="InterPro" id="IPR036188">
    <property type="entry name" value="FAD/NAD-bd_sf"/>
</dbReference>
<dbReference type="GO" id="GO:0051698">
    <property type="term" value="F:saccharopine oxidase activity"/>
    <property type="evidence" value="ECO:0007669"/>
    <property type="project" value="TreeGrafter"/>
</dbReference>
<protein>
    <recommendedName>
        <fullName evidence="6">FAD dependent oxidoreductase domain-containing protein</fullName>
    </recommendedName>
</protein>
<accession>A0AB34KSW0</accession>
<dbReference type="Proteomes" id="UP000803884">
    <property type="component" value="Unassembled WGS sequence"/>
</dbReference>
<name>A0AB34KSW0_9PEZI</name>
<dbReference type="RefSeq" id="XP_069230002.1">
    <property type="nucleotide sequence ID" value="XM_069372701.1"/>
</dbReference>
<dbReference type="GO" id="GO:0050660">
    <property type="term" value="F:flavin adenine dinucleotide binding"/>
    <property type="evidence" value="ECO:0007669"/>
    <property type="project" value="InterPro"/>
</dbReference>
<evidence type="ECO:0000313" key="8">
    <source>
        <dbReference type="Proteomes" id="UP000803884"/>
    </source>
</evidence>
<keyword evidence="3" id="KW-0285">Flavoprotein</keyword>
<feature type="domain" description="FAD dependent oxidoreductase" evidence="6">
    <location>
        <begin position="11"/>
        <end position="383"/>
    </location>
</feature>
<keyword evidence="5" id="KW-0560">Oxidoreductase</keyword>
<evidence type="ECO:0000313" key="7">
    <source>
        <dbReference type="EMBL" id="KAL1586897.1"/>
    </source>
</evidence>
<keyword evidence="4" id="KW-0274">FAD</keyword>
<dbReference type="GO" id="GO:0008115">
    <property type="term" value="F:sarcosine oxidase activity"/>
    <property type="evidence" value="ECO:0007669"/>
    <property type="project" value="TreeGrafter"/>
</dbReference>
<dbReference type="GeneID" id="96005539"/>
<evidence type="ECO:0000259" key="6">
    <source>
        <dbReference type="Pfam" id="PF01266"/>
    </source>
</evidence>
<evidence type="ECO:0000256" key="3">
    <source>
        <dbReference type="ARBA" id="ARBA00022630"/>
    </source>
</evidence>
<dbReference type="EMBL" id="JAAQHG020000012">
    <property type="protein sequence ID" value="KAL1586897.1"/>
    <property type="molecule type" value="Genomic_DNA"/>
</dbReference>
<proteinExistence type="inferred from homology"/>
<reference evidence="7 8" key="1">
    <citation type="journal article" date="2020" name="Microbiol. Resour. Announc.">
        <title>Draft Genome Sequence of a Cladosporium Species Isolated from the Mesophotic Ascidian Didemnum maculosum.</title>
        <authorList>
            <person name="Gioti A."/>
            <person name="Siaperas R."/>
            <person name="Nikolaivits E."/>
            <person name="Le Goff G."/>
            <person name="Ouazzani J."/>
            <person name="Kotoulas G."/>
            <person name="Topakas E."/>
        </authorList>
    </citation>
    <scope>NUCLEOTIDE SEQUENCE [LARGE SCALE GENOMIC DNA]</scope>
    <source>
        <strain evidence="7 8">TM138-S3</strain>
    </source>
</reference>
<dbReference type="PANTHER" id="PTHR10961">
    <property type="entry name" value="PEROXISOMAL SARCOSINE OXIDASE"/>
    <property type="match status" value="1"/>
</dbReference>
<evidence type="ECO:0000256" key="1">
    <source>
        <dbReference type="ARBA" id="ARBA00001974"/>
    </source>
</evidence>
<comment type="caution">
    <text evidence="7">The sequence shown here is derived from an EMBL/GenBank/DDBJ whole genome shotgun (WGS) entry which is preliminary data.</text>
</comment>
<dbReference type="AlphaFoldDB" id="A0AB34KSW0"/>
<dbReference type="InterPro" id="IPR045170">
    <property type="entry name" value="MTOX"/>
</dbReference>
<dbReference type="PANTHER" id="PTHR10961:SF24">
    <property type="entry name" value="HYPOTHETICAL FRUCTOSYL AMINE:OXYGEN OXIDOREDUCTASE (EUROFUNG)"/>
    <property type="match status" value="1"/>
</dbReference>
<evidence type="ECO:0000256" key="4">
    <source>
        <dbReference type="ARBA" id="ARBA00022827"/>
    </source>
</evidence>
<evidence type="ECO:0000256" key="2">
    <source>
        <dbReference type="ARBA" id="ARBA00010989"/>
    </source>
</evidence>
<sequence>MSSTNPSTSSILIIGCGTWGASTALWLARSGYKNVTVLDPYPVPSAISAGNDVNKIAEGRARKPFEEFNGPEAERLWTYNEIRADATETWLSDPLFKDYYHETGYILAASDPKNVEILLREEQPTPENGFREVNTAAEFRKLMPEGVLTGDFPNWKGWSKAEGAGWCHARKALVAAATEAERQGVKIAKSKVTSLLVEEGDVKGANTEDGKEWRADRTILCAGANAPQIIDMKDQLRPTAWTLAHIAMTEEECKLYKNLPVLFNMERGFFMEPDEERHELKICDEHPGYTNFSTINGAKSSVPFSRHQIPLESEQGVRQFLRETMPQLADRPFSFARICWCADTVNRDFLISAHPDYPSLTLGLGASGHGFMHIPVVGKYIVQCLEGKLDPKMQRSWRWRPETAVNRDWEALQGRGGGPNKLRDFGAIADDQWTKLPARL</sequence>
<comment type="similarity">
    <text evidence="2">Belongs to the MSOX/MTOX family.</text>
</comment>
<comment type="cofactor">
    <cofactor evidence="1">
        <name>FAD</name>
        <dbReference type="ChEBI" id="CHEBI:57692"/>
    </cofactor>
</comment>
<keyword evidence="8" id="KW-1185">Reference proteome</keyword>